<dbReference type="PANTHER" id="PTHR48078:SF6">
    <property type="entry name" value="L-THREONINE DEHYDRATASE CATABOLIC TDCB"/>
    <property type="match status" value="1"/>
</dbReference>
<comment type="caution">
    <text evidence="7">The sequence shown here is derived from an EMBL/GenBank/DDBJ whole genome shotgun (WGS) entry which is preliminary data.</text>
</comment>
<dbReference type="GO" id="GO:0004795">
    <property type="term" value="F:threonine synthase activity"/>
    <property type="evidence" value="ECO:0007669"/>
    <property type="project" value="UniProtKB-EC"/>
</dbReference>
<sequence>MSFSYVSHLECPKCQEVYPEHEVQQLCQCGSPLLVRYNLNEIKANLKKEDVTTRKGNLWRYHEILPVKQEENVVSLDEGMTPFVHMKELGKKMDIKNLYIKDEGIIPTGSFKTRGASVGVSKAKELGVKQLAMPTNGNAGAAWALYAAKAGIKATIVMPEDAPTITRKEVAISGGDLHLVNGLISDAGKIVGKLVKEKGIYDASTLKEPYRIEGKKTMGYEILEQLNWEIPDVILYPTGGGVGLIGIYKALLELRELGWISSEKLPRLVAVQAEGCAPIVKAWQEGKTESEFWENSETSAFGINVPKALGDFLVLEAIYQTDGCAVAVSEADLSQAQKDVAELEGNFICPEGAATFAAARTLREQNWINADDKVICLNTGQGIKYPESVDLSNVPLLQPEDVITG</sequence>
<dbReference type="Pfam" id="PF00291">
    <property type="entry name" value="PALP"/>
    <property type="match status" value="1"/>
</dbReference>
<dbReference type="InterPro" id="IPR036052">
    <property type="entry name" value="TrpB-like_PALP_sf"/>
</dbReference>
<gene>
    <name evidence="7" type="ORF">H0185_03465</name>
</gene>
<evidence type="ECO:0000313" key="8">
    <source>
        <dbReference type="Proteomes" id="UP000769780"/>
    </source>
</evidence>
<evidence type="ECO:0000313" key="7">
    <source>
        <dbReference type="EMBL" id="MBY0095862.1"/>
    </source>
</evidence>
<dbReference type="Gene3D" id="3.40.50.1100">
    <property type="match status" value="2"/>
</dbReference>
<dbReference type="PANTHER" id="PTHR48078">
    <property type="entry name" value="THREONINE DEHYDRATASE, MITOCHONDRIAL-RELATED"/>
    <property type="match status" value="1"/>
</dbReference>
<proteinExistence type="inferred from homology"/>
<dbReference type="Proteomes" id="UP000769780">
    <property type="component" value="Unassembled WGS sequence"/>
</dbReference>
<protein>
    <recommendedName>
        <fullName evidence="5">Threonine synthase</fullName>
        <ecNumber evidence="5">4.2.3.1</ecNumber>
    </recommendedName>
</protein>
<reference evidence="7 8" key="1">
    <citation type="submission" date="2020-07" db="EMBL/GenBank/DDBJ databases">
        <title>Fungal Genomes of the International Space Station.</title>
        <authorList>
            <person name="Seuylemezian A."/>
            <person name="Singh N.K."/>
            <person name="Wood J."/>
            <person name="Venkateswaran K."/>
        </authorList>
    </citation>
    <scope>NUCLEOTIDE SEQUENCE [LARGE SCALE GENOMIC DNA]</scope>
    <source>
        <strain evidence="7 8">PL-B2</strain>
    </source>
</reference>
<keyword evidence="3" id="KW-0663">Pyridoxal phosphate</keyword>
<comment type="cofactor">
    <cofactor evidence="1">
        <name>pyridoxal 5'-phosphate</name>
        <dbReference type="ChEBI" id="CHEBI:597326"/>
    </cofactor>
</comment>
<dbReference type="NCBIfam" id="TIGR00260">
    <property type="entry name" value="thrC"/>
    <property type="match status" value="1"/>
</dbReference>
<evidence type="ECO:0000256" key="5">
    <source>
        <dbReference type="NCBIfam" id="TIGR00260"/>
    </source>
</evidence>
<evidence type="ECO:0000256" key="1">
    <source>
        <dbReference type="ARBA" id="ARBA00001933"/>
    </source>
</evidence>
<keyword evidence="8" id="KW-1185">Reference proteome</keyword>
<evidence type="ECO:0000256" key="3">
    <source>
        <dbReference type="ARBA" id="ARBA00022898"/>
    </source>
</evidence>
<organism evidence="7 8">
    <name type="scientific">Mesobacillus maritimus</name>
    <dbReference type="NCBI Taxonomy" id="1643336"/>
    <lineage>
        <taxon>Bacteria</taxon>
        <taxon>Bacillati</taxon>
        <taxon>Bacillota</taxon>
        <taxon>Bacilli</taxon>
        <taxon>Bacillales</taxon>
        <taxon>Bacillaceae</taxon>
        <taxon>Mesobacillus</taxon>
    </lineage>
</organism>
<accession>A0ABS7K0T6</accession>
<dbReference type="RefSeq" id="WP_221871228.1">
    <property type="nucleotide sequence ID" value="NZ_JACWFH010000007.1"/>
</dbReference>
<dbReference type="NCBIfam" id="NF006050">
    <property type="entry name" value="PRK08197.1"/>
    <property type="match status" value="1"/>
</dbReference>
<dbReference type="EC" id="4.2.3.1" evidence="5"/>
<dbReference type="InterPro" id="IPR001926">
    <property type="entry name" value="TrpB-like_PALP"/>
</dbReference>
<keyword evidence="4 7" id="KW-0456">Lyase</keyword>
<dbReference type="CDD" id="cd01563">
    <property type="entry name" value="Thr-synth_1"/>
    <property type="match status" value="1"/>
</dbReference>
<dbReference type="EMBL" id="JACWFH010000007">
    <property type="protein sequence ID" value="MBY0095862.1"/>
    <property type="molecule type" value="Genomic_DNA"/>
</dbReference>
<comment type="similarity">
    <text evidence="2">Belongs to the threonine synthase family.</text>
</comment>
<name>A0ABS7K0T6_9BACI</name>
<dbReference type="InterPro" id="IPR004450">
    <property type="entry name" value="Thr_synthase-like"/>
</dbReference>
<evidence type="ECO:0000256" key="4">
    <source>
        <dbReference type="ARBA" id="ARBA00023239"/>
    </source>
</evidence>
<dbReference type="InterPro" id="IPR050147">
    <property type="entry name" value="Ser/Thr_Dehydratase"/>
</dbReference>
<feature type="domain" description="Tryptophan synthase beta chain-like PALP" evidence="6">
    <location>
        <begin position="74"/>
        <end position="380"/>
    </location>
</feature>
<evidence type="ECO:0000259" key="6">
    <source>
        <dbReference type="Pfam" id="PF00291"/>
    </source>
</evidence>
<evidence type="ECO:0000256" key="2">
    <source>
        <dbReference type="ARBA" id="ARBA00005517"/>
    </source>
</evidence>
<dbReference type="SUPFAM" id="SSF53686">
    <property type="entry name" value="Tryptophan synthase beta subunit-like PLP-dependent enzymes"/>
    <property type="match status" value="1"/>
</dbReference>